<dbReference type="Gene3D" id="3.30.70.270">
    <property type="match status" value="1"/>
</dbReference>
<feature type="region of interest" description="Disordered" evidence="1">
    <location>
        <begin position="1"/>
        <end position="90"/>
    </location>
</feature>
<evidence type="ECO:0000256" key="1">
    <source>
        <dbReference type="SAM" id="MobiDB-lite"/>
    </source>
</evidence>
<feature type="domain" description="Integrase catalytic" evidence="2">
    <location>
        <begin position="1746"/>
        <end position="1936"/>
    </location>
</feature>
<reference evidence="4" key="1">
    <citation type="submission" date="2025-08" db="UniProtKB">
        <authorList>
            <consortium name="RefSeq"/>
        </authorList>
    </citation>
    <scope>IDENTIFICATION</scope>
    <source>
        <strain evidence="4">14028-0561.14</strain>
        <tissue evidence="4">Whole fly</tissue>
    </source>
</reference>
<dbReference type="CDD" id="cd00303">
    <property type="entry name" value="retropepsin_like"/>
    <property type="match status" value="1"/>
</dbReference>
<dbReference type="CDD" id="cd01644">
    <property type="entry name" value="RT_pepA17"/>
    <property type="match status" value="1"/>
</dbReference>
<dbReference type="InterPro" id="IPR008042">
    <property type="entry name" value="Retrotrans_Pao"/>
</dbReference>
<feature type="compositionally biased region" description="Polar residues" evidence="1">
    <location>
        <begin position="254"/>
        <end position="267"/>
    </location>
</feature>
<dbReference type="RefSeq" id="XP_070144900.1">
    <property type="nucleotide sequence ID" value="XM_070288799.1"/>
</dbReference>
<dbReference type="PROSITE" id="PS50994">
    <property type="entry name" value="INTEGRASE"/>
    <property type="match status" value="1"/>
</dbReference>
<gene>
    <name evidence="4" type="primary">LOC138929353</name>
</gene>
<dbReference type="Pfam" id="PF17921">
    <property type="entry name" value="Integrase_H2C2"/>
    <property type="match status" value="1"/>
</dbReference>
<feature type="compositionally biased region" description="Polar residues" evidence="1">
    <location>
        <begin position="283"/>
        <end position="299"/>
    </location>
</feature>
<protein>
    <recommendedName>
        <fullName evidence="2">Integrase catalytic domain-containing protein</fullName>
    </recommendedName>
</protein>
<dbReference type="Gene3D" id="3.10.10.10">
    <property type="entry name" value="HIV Type 1 Reverse Transcriptase, subunit A, domain 1"/>
    <property type="match status" value="1"/>
</dbReference>
<organism evidence="3 4">
    <name type="scientific">Drosophila kikkawai</name>
    <name type="common">Fruit fly</name>
    <dbReference type="NCBI Taxonomy" id="30033"/>
    <lineage>
        <taxon>Eukaryota</taxon>
        <taxon>Metazoa</taxon>
        <taxon>Ecdysozoa</taxon>
        <taxon>Arthropoda</taxon>
        <taxon>Hexapoda</taxon>
        <taxon>Insecta</taxon>
        <taxon>Pterygota</taxon>
        <taxon>Neoptera</taxon>
        <taxon>Endopterygota</taxon>
        <taxon>Diptera</taxon>
        <taxon>Brachycera</taxon>
        <taxon>Muscomorpha</taxon>
        <taxon>Ephydroidea</taxon>
        <taxon>Drosophilidae</taxon>
        <taxon>Drosophila</taxon>
        <taxon>Sophophora</taxon>
    </lineage>
</organism>
<feature type="compositionally biased region" description="Polar residues" evidence="1">
    <location>
        <begin position="43"/>
        <end position="59"/>
    </location>
</feature>
<dbReference type="InterPro" id="IPR005312">
    <property type="entry name" value="DUF1759"/>
</dbReference>
<feature type="region of interest" description="Disordered" evidence="1">
    <location>
        <begin position="2052"/>
        <end position="2077"/>
    </location>
</feature>
<evidence type="ECO:0000313" key="3">
    <source>
        <dbReference type="Proteomes" id="UP001652661"/>
    </source>
</evidence>
<feature type="compositionally biased region" description="Polar residues" evidence="1">
    <location>
        <begin position="14"/>
        <end position="27"/>
    </location>
</feature>
<dbReference type="Gene3D" id="3.30.420.10">
    <property type="entry name" value="Ribonuclease H-like superfamily/Ribonuclease H"/>
    <property type="match status" value="1"/>
</dbReference>
<keyword evidence="3" id="KW-1185">Reference proteome</keyword>
<dbReference type="Pfam" id="PF05380">
    <property type="entry name" value="Peptidase_A17"/>
    <property type="match status" value="1"/>
</dbReference>
<dbReference type="SUPFAM" id="SSF53098">
    <property type="entry name" value="Ribonuclease H-like"/>
    <property type="match status" value="1"/>
</dbReference>
<dbReference type="Pfam" id="PF03564">
    <property type="entry name" value="DUF1759"/>
    <property type="match status" value="1"/>
</dbReference>
<evidence type="ECO:0000313" key="4">
    <source>
        <dbReference type="RefSeq" id="XP_070144900.1"/>
    </source>
</evidence>
<feature type="region of interest" description="Disordered" evidence="1">
    <location>
        <begin position="240"/>
        <end position="330"/>
    </location>
</feature>
<accession>A0ABM4GQB2</accession>
<dbReference type="Proteomes" id="UP001652661">
    <property type="component" value="Unplaced"/>
</dbReference>
<dbReference type="InterPro" id="IPR001584">
    <property type="entry name" value="Integrase_cat-core"/>
</dbReference>
<feature type="compositionally biased region" description="Low complexity" evidence="1">
    <location>
        <begin position="28"/>
        <end position="42"/>
    </location>
</feature>
<dbReference type="InterPro" id="IPR043128">
    <property type="entry name" value="Rev_trsase/Diguanyl_cyclase"/>
</dbReference>
<dbReference type="InterPro" id="IPR012337">
    <property type="entry name" value="RNaseH-like_sf"/>
</dbReference>
<proteinExistence type="predicted"/>
<dbReference type="InterPro" id="IPR043502">
    <property type="entry name" value="DNA/RNA_pol_sf"/>
</dbReference>
<dbReference type="InterPro" id="IPR040676">
    <property type="entry name" value="DUF5641"/>
</dbReference>
<feature type="compositionally biased region" description="Low complexity" evidence="1">
    <location>
        <begin position="268"/>
        <end position="282"/>
    </location>
</feature>
<evidence type="ECO:0000259" key="2">
    <source>
        <dbReference type="PROSITE" id="PS50994"/>
    </source>
</evidence>
<dbReference type="GeneID" id="138929353"/>
<dbReference type="Pfam" id="PF18701">
    <property type="entry name" value="DUF5641"/>
    <property type="match status" value="1"/>
</dbReference>
<dbReference type="PANTHER" id="PTHR47331:SF1">
    <property type="entry name" value="GAG-LIKE PROTEIN"/>
    <property type="match status" value="1"/>
</dbReference>
<dbReference type="SUPFAM" id="SSF56672">
    <property type="entry name" value="DNA/RNA polymerases"/>
    <property type="match status" value="1"/>
</dbReference>
<sequence length="2077" mass="232991">MENGDGEEPKPRLTVSTAEASSRGRATSESSVPSESENPSRSKSPLATTTPRKSTSTSLEVLPPAPSTKAAKSVVSSQVTRATERRAQAEGDKALVKFTTITDRMGQFEARFNTPTDQGPSIHTSRVRLEQIRALWDKVEREYETCSEVLASQNCKDTITVMQSKYDYCYTVYERCAANLNEIIENSRAPQSVQSSNLTQSQGGCRLPPVECEVFNGDYVQWPTFRDLFSAIYRPQQEFNMENGDGEEPKPRLTVSTAEASSRGRATSESSVPSESENPSRSKSPLATTTPRKSTSTSLEVLPPAPSTKAAKSVVSSQVTRATERRAQAEGDKALVKFTTITDRMGQFEARFNTPTDQGPSIHTSRVRLEQIRALWDKVEREYETCSEVLASQNCKDTITVMQSKYDYCYTVYERCAANLNDIIENSRAPQSVQSSNLTQSQGGCRLPPVECEVFNGDYVQWPTFRDLFSAIYVRNPRLSEVEKLFHLNAKTSGEAKSIVALSPLTNDGFESAWRNLQNRFENKRLLVNSQLKILFNLPSVAQECGKSLKHLESTIQGCLTALQLARVETTNWDCLIVFLCSSKLPKLTLALWEQSLLSKSEIPLWTEFQAFLKDRHRTLEAIEEFKPNASVQSRALRADNSSRSIQTFENRVTVNPQSCKLCAQENHPVRLCPLFLRMSVADREKHVKQQKLCLNCFARTHLLRDCNSTHNCYTCNGRHNSLLHRSTPLPVHSVVMPDQQSHPSTATQQHIQSTPSTSQANVQTFLAVNTQGVLLSTALIEVCHLGIKYSARALIDSGSEATFISERLFNLIKLPYESIQAQVSGVNLSVAAQPRKRCQLIIGSSVKPHIQIETCAYVLPQLAGNLPSYTLPEASLKDLPPLQLADPNFFRSSQIDVLIGADILPSILLSGSHSNICGTLLGQETIFGWILCGPIAASPTSRICSFSARLAVKESKLDSILTKFWEVEDVPVKLVKESTSVCEENFIRSTKRSEEGRYVVSLPFKEPDNIKLGHSRPIALAQYLRNEVRLSKDLPLKEQYDSVIREYLDLGHMHQVSPDDSSSFYLPHHAVFKPDSTTTKVRVVFNASNPSSNGNSLNDILHAGPVLQSDLTIQILKWRFFKYVFNADITKMYRQIRVNPDHTRFQRILFRNKYGELCDYELDTVTFGVNCAPFLAIRVLQQLAQDIRGQYPLASDIISNFMYVDDVLAGAHTRQSAALAIKELRLALESAGFPLRKWTSNERRLLQAIPREHLVSADFLELEDASTAKTLGIRWQATSDSFFFVPMVISLQPAYTKREVLSQIAKLFDPAGWLSPFVIRAKIFMQEIWLRELGWDQPLPTDLVTKWQEFLKGYPTLREIRIPRWVRFHPAAKVQYHAFCDASQDAYGAAIFVRVETADGCCAHLLASKTRVAPVRSISIPRLELCGAVLLTELAASVISELPPKAYEIFYWTDSTIVLAWLGKPACTWTTFVANRVAKIEQRTNESKWGHVRSEDNPADLASRGVSPQELKDSTLWWHGPAWLPLKQEQWPSEPLVNPETEMEQRPIKCHSATVPPAVDILERFSTFDRALRVLAYVIRFAKSCKKEDIPPSSALTSAELSDVQERLIVFTQKNEFPVEYKALSNKQQIPASSTISNLNPFLDRKGVLRASGRLQASDMLSYDEKHPIIIPARCRFAKLQALFTHRISLHGGNQLMVRLIRSKFWIPKLQRLVKHTIHSCRVCVIHKKNLQRQLMGDLPRARSSFSRPFTHTGMDFAGPFDIKSYVGRACKITKGYVCVFVCFSTKAIHLEATSDLTTEKFLAAFSRFSARRGCPQHVYSDNGKTFVGASTSLSRDFIESTRTLILSKHSLQNLAWHFNPPGAPHMGGLWEAGVKSFKAHFYKYTAAGKYTFEELATLLAKIEACLNSRPISPMSEDPTDLVALSPGHFLIGGPLLAVSEPLIEENPISIINRWRRLKALHQQFCVRWKEEYLKELHKRNKWKFPSRDLQAGDMVVIKEESLPANEWRLGRIQLVCPGADGKIRVYNGSNDPPKSSSLIRVQCIQMSSLQGSPRSEGLPAVSPTAGCEAAPRGTH</sequence>
<dbReference type="InterPro" id="IPR041588">
    <property type="entry name" value="Integrase_H2C2"/>
</dbReference>
<name>A0ABM4GQB2_DROKI</name>
<dbReference type="InterPro" id="IPR036397">
    <property type="entry name" value="RNaseH_sf"/>
</dbReference>
<dbReference type="PANTHER" id="PTHR47331">
    <property type="entry name" value="PHD-TYPE DOMAIN-CONTAINING PROTEIN"/>
    <property type="match status" value="1"/>
</dbReference>